<comment type="subcellular location">
    <subcellularLocation>
        <location evidence="1">Cell membrane</location>
        <topology evidence="1">Lipid-anchor</topology>
    </subcellularLocation>
</comment>
<dbReference type="PANTHER" id="PTHR30290">
    <property type="entry name" value="PERIPLASMIC BINDING COMPONENT OF ABC TRANSPORTER"/>
    <property type="match status" value="1"/>
</dbReference>
<keyword evidence="5" id="KW-0571">Peptide transport</keyword>
<dbReference type="Gene3D" id="3.40.190.10">
    <property type="entry name" value="Periplasmic binding protein-like II"/>
    <property type="match status" value="1"/>
</dbReference>
<feature type="chain" id="PRO_5038478744" evidence="7">
    <location>
        <begin position="25"/>
        <end position="602"/>
    </location>
</feature>
<dbReference type="SUPFAM" id="SSF53850">
    <property type="entry name" value="Periplasmic binding protein-like II"/>
    <property type="match status" value="1"/>
</dbReference>
<evidence type="ECO:0000259" key="8">
    <source>
        <dbReference type="Pfam" id="PF00496"/>
    </source>
</evidence>
<dbReference type="GO" id="GO:1904680">
    <property type="term" value="F:peptide transmembrane transporter activity"/>
    <property type="evidence" value="ECO:0007669"/>
    <property type="project" value="TreeGrafter"/>
</dbReference>
<feature type="region of interest" description="Disordered" evidence="6">
    <location>
        <begin position="28"/>
        <end position="62"/>
    </location>
</feature>
<proteinExistence type="inferred from homology"/>
<dbReference type="Gene3D" id="3.10.105.10">
    <property type="entry name" value="Dipeptide-binding Protein, Domain 3"/>
    <property type="match status" value="1"/>
</dbReference>
<reference evidence="10" key="1">
    <citation type="journal article" date="2018" name="Sci. Rep.">
        <title>Lignite coal burning seam in the remote Altai Mountains harbors a hydrogen-driven thermophilic microbial community.</title>
        <authorList>
            <person name="Kadnikov V.V."/>
            <person name="Mardanov A.V."/>
            <person name="Ivasenko D.A."/>
            <person name="Antsiferov D.V."/>
            <person name="Beletsky A.V."/>
            <person name="Karnachuk O.V."/>
            <person name="Ravin N.V."/>
        </authorList>
    </citation>
    <scope>NUCLEOTIDE SEQUENCE [LARGE SCALE GENOMIC DNA]</scope>
</reference>
<dbReference type="FunFam" id="3.90.76.10:FF:000001">
    <property type="entry name" value="Oligopeptide ABC transporter substrate-binding protein"/>
    <property type="match status" value="1"/>
</dbReference>
<feature type="compositionally biased region" description="Polar residues" evidence="6">
    <location>
        <begin position="28"/>
        <end position="52"/>
    </location>
</feature>
<dbReference type="GO" id="GO:0043190">
    <property type="term" value="C:ATP-binding cassette (ABC) transporter complex"/>
    <property type="evidence" value="ECO:0007669"/>
    <property type="project" value="InterPro"/>
</dbReference>
<dbReference type="PROSITE" id="PS01040">
    <property type="entry name" value="SBP_BACTERIAL_5"/>
    <property type="match status" value="1"/>
</dbReference>
<feature type="signal peptide" evidence="7">
    <location>
        <begin position="1"/>
        <end position="24"/>
    </location>
</feature>
<keyword evidence="5" id="KW-0653">Protein transport</keyword>
<dbReference type="AlphaFoldDB" id="A0A2R6Y3V3"/>
<accession>A0A2R6Y3V3</accession>
<dbReference type="Gene3D" id="3.90.76.10">
    <property type="entry name" value="Dipeptide-binding Protein, Domain 1"/>
    <property type="match status" value="1"/>
</dbReference>
<evidence type="ECO:0000256" key="7">
    <source>
        <dbReference type="SAM" id="SignalP"/>
    </source>
</evidence>
<evidence type="ECO:0000256" key="3">
    <source>
        <dbReference type="ARBA" id="ARBA00022448"/>
    </source>
</evidence>
<dbReference type="Proteomes" id="UP000244338">
    <property type="component" value="Unassembled WGS sequence"/>
</dbReference>
<dbReference type="GO" id="GO:0042597">
    <property type="term" value="C:periplasmic space"/>
    <property type="evidence" value="ECO:0007669"/>
    <property type="project" value="UniProtKB-ARBA"/>
</dbReference>
<evidence type="ECO:0000256" key="5">
    <source>
        <dbReference type="ARBA" id="ARBA00022856"/>
    </source>
</evidence>
<dbReference type="GO" id="GO:0015833">
    <property type="term" value="P:peptide transport"/>
    <property type="evidence" value="ECO:0007669"/>
    <property type="project" value="UniProtKB-KW"/>
</dbReference>
<dbReference type="EMBL" id="PEBX01000008">
    <property type="protein sequence ID" value="PTQ57369.1"/>
    <property type="molecule type" value="Genomic_DNA"/>
</dbReference>
<dbReference type="InterPro" id="IPR000914">
    <property type="entry name" value="SBP_5_dom"/>
</dbReference>
<comment type="similarity">
    <text evidence="2">Belongs to the bacterial solute-binding protein 5 family.</text>
</comment>
<organism evidence="9 10">
    <name type="scientific">Candidatus Carbonibacillus altaicus</name>
    <dbReference type="NCBI Taxonomy" id="2163959"/>
    <lineage>
        <taxon>Bacteria</taxon>
        <taxon>Bacillati</taxon>
        <taxon>Bacillota</taxon>
        <taxon>Bacilli</taxon>
        <taxon>Bacillales</taxon>
        <taxon>Candidatus Carbonibacillus</taxon>
    </lineage>
</organism>
<sequence length="602" mass="68073">MMSFKKRWWIVISIIMISLLVVTACSTSSTDSQNGTNGTSQTDDTAGNTTGDKNQEVPKTKHPKVARMVLPLDGEMLEPHVFTWGTYYARMGIFEPLTKIDKDMNVIPANATSWEHNDDYTVWTFKLRDDLKWSDGTTLNAHDYEYSFKRVVNPATAAEYGKGSAFITGVPILNAEEIRRGEKDPDSLGVKTLDDLTLEVTMSKPWPNMPLSVSEIWAVPVPKHVIEKYGQKWIEPQNIVSNGPYKVEDFQLGVHLKLVPNPEYYGKINLDRVEVIKLENQILPYQNDDINIASLQAADMDMVAKDPELTKQMQFYKTGVVYFMNILMSENDILQKNPKIRQAISMSLQRNIIADDIMRGSVRAAPSMIPEIFAPWGLEIGLGDNQQRARELMAEAGYPDGKGIPEMTIIIAGEATGRELAIADMIEKGTGIKTKIVNYEWAKFVEERDKLHNKDTFGYFISGAGSSINHYSGYIRREDLWNVGRALLPPDKFKKLKEMSEDKSIDPAKKGQMLNDFIYENTTEVGKQYISLIRESLASSDPQEQEQLDKEAAKLREQEAVYIPIDWENGVKLIKPYLKGYVGNPLLLGAPPLYFNDLYVEE</sequence>
<dbReference type="PROSITE" id="PS51257">
    <property type="entry name" value="PROKAR_LIPOPROTEIN"/>
    <property type="match status" value="1"/>
</dbReference>
<evidence type="ECO:0000256" key="4">
    <source>
        <dbReference type="ARBA" id="ARBA00022729"/>
    </source>
</evidence>
<keyword evidence="3" id="KW-0813">Transport</keyword>
<feature type="domain" description="Solute-binding protein family 5" evidence="8">
    <location>
        <begin position="106"/>
        <end position="469"/>
    </location>
</feature>
<keyword evidence="4 7" id="KW-0732">Signal</keyword>
<dbReference type="CDD" id="cd08504">
    <property type="entry name" value="PBP2_OppA"/>
    <property type="match status" value="1"/>
</dbReference>
<dbReference type="Pfam" id="PF00496">
    <property type="entry name" value="SBP_bac_5"/>
    <property type="match status" value="1"/>
</dbReference>
<dbReference type="InterPro" id="IPR023765">
    <property type="entry name" value="SBP_5_CS"/>
</dbReference>
<comment type="caution">
    <text evidence="9">The sequence shown here is derived from an EMBL/GenBank/DDBJ whole genome shotgun (WGS) entry which is preliminary data.</text>
</comment>
<evidence type="ECO:0000313" key="10">
    <source>
        <dbReference type="Proteomes" id="UP000244338"/>
    </source>
</evidence>
<evidence type="ECO:0000256" key="2">
    <source>
        <dbReference type="ARBA" id="ARBA00005695"/>
    </source>
</evidence>
<gene>
    <name evidence="9" type="ORF">BSOLF_1685</name>
</gene>
<evidence type="ECO:0000256" key="1">
    <source>
        <dbReference type="ARBA" id="ARBA00004193"/>
    </source>
</evidence>
<dbReference type="InterPro" id="IPR039424">
    <property type="entry name" value="SBP_5"/>
</dbReference>
<protein>
    <submittedName>
        <fullName evidence="9">Oligopeptide ABC transporter, periplasmic oligopeptide-binding protein OppA</fullName>
    </submittedName>
</protein>
<evidence type="ECO:0000313" key="9">
    <source>
        <dbReference type="EMBL" id="PTQ57369.1"/>
    </source>
</evidence>
<dbReference type="PANTHER" id="PTHR30290:SF10">
    <property type="entry name" value="PERIPLASMIC OLIGOPEPTIDE-BINDING PROTEIN-RELATED"/>
    <property type="match status" value="1"/>
</dbReference>
<evidence type="ECO:0000256" key="6">
    <source>
        <dbReference type="SAM" id="MobiDB-lite"/>
    </source>
</evidence>
<name>A0A2R6Y3V3_9BACL</name>